<dbReference type="GO" id="GO:0005667">
    <property type="term" value="C:transcription regulator complex"/>
    <property type="evidence" value="ECO:0007669"/>
    <property type="project" value="TreeGrafter"/>
</dbReference>
<dbReference type="SMART" id="SM01189">
    <property type="entry name" value="ELM2"/>
    <property type="match status" value="1"/>
</dbReference>
<feature type="compositionally biased region" description="Basic and acidic residues" evidence="5">
    <location>
        <begin position="116"/>
        <end position="135"/>
    </location>
</feature>
<gene>
    <name evidence="6" type="ORF">QR98_0009200</name>
</gene>
<keyword evidence="4" id="KW-0539">Nucleus</keyword>
<comment type="caution">
    <text evidence="6">The sequence shown here is derived from an EMBL/GenBank/DDBJ whole genome shotgun (WGS) entry which is preliminary data.</text>
</comment>
<dbReference type="InterPro" id="IPR000949">
    <property type="entry name" value="ELM2_dom"/>
</dbReference>
<dbReference type="AlphaFoldDB" id="A0A131ZUP6"/>
<feature type="compositionally biased region" description="Low complexity" evidence="5">
    <location>
        <begin position="209"/>
        <end position="220"/>
    </location>
</feature>
<keyword evidence="3" id="KW-0804">Transcription</keyword>
<evidence type="ECO:0000256" key="1">
    <source>
        <dbReference type="ARBA" id="ARBA00004123"/>
    </source>
</evidence>
<dbReference type="OrthoDB" id="5977959at2759"/>
<dbReference type="EMBL" id="JXLN01002093">
    <property type="protein sequence ID" value="KPM02506.1"/>
    <property type="molecule type" value="Genomic_DNA"/>
</dbReference>
<name>A0A131ZUP6_SARSC</name>
<feature type="region of interest" description="Disordered" evidence="5">
    <location>
        <begin position="261"/>
        <end position="280"/>
    </location>
</feature>
<sequence>MHQCNHTPNRSDPEQIDQIRTADDQRLRSNVANWEVTNENELFEQPSTEHHNTSVAEKKIKISSHLSEDPATSKNDLWFQQNSINVEESESVKSKAISIGKKIFNENSEDENEIDRDDHHGEQEENDRRDCGGDTAKDIKTIVKTNKSNGYLIKPTQLVQTINRKLTSLTNGSSLNKRNKPRPEPLYIPPHVNTFVFHSRLRSPRLWTSMNKTSNNKSSISPPPYTPPPMLSPVRSGSGLFWKIDSKCSLNSQSSSFLNKKFHSSESEENNETDPIKTPKTAYEPYEINIPTTDIQPHVNIGPNYQARIPEFNRNRSKIYSKSEKAVLCWNPNVLKKIDPETLDLYLKISYREVWTDEEIILFRKSILKYDKDFFLISKQNF</sequence>
<dbReference type="InterPro" id="IPR051066">
    <property type="entry name" value="Trans_reg/Corepressor"/>
</dbReference>
<dbReference type="PANTHER" id="PTHR16089">
    <property type="entry name" value="REST COREPRESSOR COREST PROTEIN-RELATED"/>
    <property type="match status" value="1"/>
</dbReference>
<accession>A0A131ZUP6</accession>
<organism evidence="6 7">
    <name type="scientific">Sarcoptes scabiei</name>
    <name type="common">Itch mite</name>
    <name type="synonym">Acarus scabiei</name>
    <dbReference type="NCBI Taxonomy" id="52283"/>
    <lineage>
        <taxon>Eukaryota</taxon>
        <taxon>Metazoa</taxon>
        <taxon>Ecdysozoa</taxon>
        <taxon>Arthropoda</taxon>
        <taxon>Chelicerata</taxon>
        <taxon>Arachnida</taxon>
        <taxon>Acari</taxon>
        <taxon>Acariformes</taxon>
        <taxon>Sarcoptiformes</taxon>
        <taxon>Astigmata</taxon>
        <taxon>Psoroptidia</taxon>
        <taxon>Sarcoptoidea</taxon>
        <taxon>Sarcoptidae</taxon>
        <taxon>Sarcoptinae</taxon>
        <taxon>Sarcoptes</taxon>
    </lineage>
</organism>
<dbReference type="GO" id="GO:0006357">
    <property type="term" value="P:regulation of transcription by RNA polymerase II"/>
    <property type="evidence" value="ECO:0007669"/>
    <property type="project" value="TreeGrafter"/>
</dbReference>
<dbReference type="GO" id="GO:0003714">
    <property type="term" value="F:transcription corepressor activity"/>
    <property type="evidence" value="ECO:0007669"/>
    <property type="project" value="TreeGrafter"/>
</dbReference>
<evidence type="ECO:0000313" key="6">
    <source>
        <dbReference type="EMBL" id="KPM02506.1"/>
    </source>
</evidence>
<feature type="region of interest" description="Disordered" evidence="5">
    <location>
        <begin position="104"/>
        <end position="135"/>
    </location>
</feature>
<dbReference type="GO" id="GO:0000118">
    <property type="term" value="C:histone deacetylase complex"/>
    <property type="evidence" value="ECO:0007669"/>
    <property type="project" value="TreeGrafter"/>
</dbReference>
<reference evidence="6 7" key="1">
    <citation type="journal article" date="2015" name="Parasit. Vectors">
        <title>Draft genome of the scabies mite.</title>
        <authorList>
            <person name="Rider S.D.Jr."/>
            <person name="Morgan M.S."/>
            <person name="Arlian L.G."/>
        </authorList>
    </citation>
    <scope>NUCLEOTIDE SEQUENCE [LARGE SCALE GENOMIC DNA]</scope>
    <source>
        <strain evidence="6">Arlian Lab</strain>
    </source>
</reference>
<evidence type="ECO:0000256" key="4">
    <source>
        <dbReference type="ARBA" id="ARBA00023242"/>
    </source>
</evidence>
<dbReference type="VEuPathDB" id="VectorBase:SSCA003321"/>
<dbReference type="PROSITE" id="PS51156">
    <property type="entry name" value="ELM2"/>
    <property type="match status" value="1"/>
</dbReference>
<feature type="region of interest" description="Disordered" evidence="5">
    <location>
        <begin position="209"/>
        <end position="229"/>
    </location>
</feature>
<evidence type="ECO:0000256" key="3">
    <source>
        <dbReference type="ARBA" id="ARBA00023163"/>
    </source>
</evidence>
<evidence type="ECO:0000313" key="7">
    <source>
        <dbReference type="Proteomes" id="UP000616769"/>
    </source>
</evidence>
<proteinExistence type="predicted"/>
<keyword evidence="2" id="KW-0805">Transcription regulation</keyword>
<dbReference type="PANTHER" id="PTHR16089:SF40">
    <property type="entry name" value="SUPPRESSOR OF ACTIVATED EGL-4 PROTEIN 1"/>
    <property type="match status" value="1"/>
</dbReference>
<dbReference type="InterPro" id="IPR017884">
    <property type="entry name" value="SANT_dom"/>
</dbReference>
<comment type="subcellular location">
    <subcellularLocation>
        <location evidence="1">Nucleus</location>
    </subcellularLocation>
</comment>
<dbReference type="Pfam" id="PF01448">
    <property type="entry name" value="ELM2"/>
    <property type="match status" value="1"/>
</dbReference>
<dbReference type="Proteomes" id="UP000616769">
    <property type="component" value="Unassembled WGS sequence"/>
</dbReference>
<protein>
    <submittedName>
        <fullName evidence="6">Rest corepressor (Corest)-like protein</fullName>
    </submittedName>
</protein>
<evidence type="ECO:0000256" key="2">
    <source>
        <dbReference type="ARBA" id="ARBA00023015"/>
    </source>
</evidence>
<dbReference type="PROSITE" id="PS51293">
    <property type="entry name" value="SANT"/>
    <property type="match status" value="1"/>
</dbReference>
<evidence type="ECO:0000256" key="5">
    <source>
        <dbReference type="SAM" id="MobiDB-lite"/>
    </source>
</evidence>